<dbReference type="Pfam" id="PF00496">
    <property type="entry name" value="SBP_bac_5"/>
    <property type="match status" value="1"/>
</dbReference>
<feature type="domain" description="Solute-binding protein family 5" evidence="5">
    <location>
        <begin position="73"/>
        <end position="424"/>
    </location>
</feature>
<dbReference type="GO" id="GO:1904680">
    <property type="term" value="F:peptide transmembrane transporter activity"/>
    <property type="evidence" value="ECO:0007669"/>
    <property type="project" value="TreeGrafter"/>
</dbReference>
<comment type="similarity">
    <text evidence="1">Belongs to the bacterial solute-binding protein 5 family.</text>
</comment>
<dbReference type="RefSeq" id="WP_235660322.1">
    <property type="nucleotide sequence ID" value="NZ_JACKST010000154.1"/>
</dbReference>
<dbReference type="GO" id="GO:0015833">
    <property type="term" value="P:peptide transport"/>
    <property type="evidence" value="ECO:0007669"/>
    <property type="project" value="TreeGrafter"/>
</dbReference>
<feature type="chain" id="PRO_5038377871" evidence="4">
    <location>
        <begin position="26"/>
        <end position="535"/>
    </location>
</feature>
<dbReference type="PANTHER" id="PTHR30290:SF9">
    <property type="entry name" value="OLIGOPEPTIDE-BINDING PROTEIN APPA"/>
    <property type="match status" value="1"/>
</dbReference>
<dbReference type="Gene3D" id="3.40.190.10">
    <property type="entry name" value="Periplasmic binding protein-like II"/>
    <property type="match status" value="1"/>
</dbReference>
<dbReference type="Proteomes" id="UP000254291">
    <property type="component" value="Unassembled WGS sequence"/>
</dbReference>
<dbReference type="Gene3D" id="3.90.76.10">
    <property type="entry name" value="Dipeptide-binding Protein, Domain 1"/>
    <property type="match status" value="1"/>
</dbReference>
<dbReference type="Gene3D" id="3.10.105.10">
    <property type="entry name" value="Dipeptide-binding Protein, Domain 3"/>
    <property type="match status" value="1"/>
</dbReference>
<evidence type="ECO:0000259" key="5">
    <source>
        <dbReference type="Pfam" id="PF00496"/>
    </source>
</evidence>
<dbReference type="PROSITE" id="PS51257">
    <property type="entry name" value="PROKAR_LIPOPROTEIN"/>
    <property type="match status" value="1"/>
</dbReference>
<accession>A0A378SI30</accession>
<evidence type="ECO:0000313" key="7">
    <source>
        <dbReference type="Proteomes" id="UP000254291"/>
    </source>
</evidence>
<dbReference type="EMBL" id="UGQM01000001">
    <property type="protein sequence ID" value="STZ41556.1"/>
    <property type="molecule type" value="Genomic_DNA"/>
</dbReference>
<dbReference type="PANTHER" id="PTHR30290">
    <property type="entry name" value="PERIPLASMIC BINDING COMPONENT OF ABC TRANSPORTER"/>
    <property type="match status" value="1"/>
</dbReference>
<organism evidence="6 7">
    <name type="scientific">Mycolicibacterium gilvum</name>
    <dbReference type="NCBI Taxonomy" id="1804"/>
    <lineage>
        <taxon>Bacteria</taxon>
        <taxon>Bacillati</taxon>
        <taxon>Actinomycetota</taxon>
        <taxon>Actinomycetes</taxon>
        <taxon>Mycobacteriales</taxon>
        <taxon>Mycobacteriaceae</taxon>
        <taxon>Mycolicibacterium</taxon>
    </lineage>
</organism>
<evidence type="ECO:0000256" key="2">
    <source>
        <dbReference type="ARBA" id="ARBA00022448"/>
    </source>
</evidence>
<dbReference type="GO" id="GO:0042597">
    <property type="term" value="C:periplasmic space"/>
    <property type="evidence" value="ECO:0007669"/>
    <property type="project" value="UniProtKB-ARBA"/>
</dbReference>
<dbReference type="InterPro" id="IPR039424">
    <property type="entry name" value="SBP_5"/>
</dbReference>
<feature type="signal peptide" evidence="4">
    <location>
        <begin position="1"/>
        <end position="25"/>
    </location>
</feature>
<dbReference type="InterPro" id="IPR000914">
    <property type="entry name" value="SBP_5_dom"/>
</dbReference>
<evidence type="ECO:0000313" key="6">
    <source>
        <dbReference type="EMBL" id="STZ41556.1"/>
    </source>
</evidence>
<gene>
    <name evidence="6" type="primary">appA</name>
    <name evidence="6" type="ORF">NCTC10742_00760</name>
</gene>
<name>A0A378SI30_9MYCO</name>
<keyword evidence="2" id="KW-0813">Transport</keyword>
<dbReference type="PIRSF" id="PIRSF002741">
    <property type="entry name" value="MppA"/>
    <property type="match status" value="1"/>
</dbReference>
<sequence length="535" mass="57383">MNFRVASVLAAVLVAVTACSSSSPAEPRDQIVLAEGYELGGFNPVNGYAESGVSPIYDGLYRPSATTDAVIPELVPALAAQEPQPAGPNRWRVPLRPGVVFSDGTTFDPVDVVATYDAVRDPRVASEISTSVAPIVSIEADGPDAVVVELDTAADPKPYLLLGILPSERVEATPAADWAVNTAPVGTGPYRLDSLRPDQAVLVARDDYWGDAPQVRRLVYTYAPDDNARAQSMVSGAVDGTNLPPRLIDSVKGSNDDVQTVAVRSADWRGIALPADNPFTADVTARLAMNVGIDRDALVRDVLVGYGSPAATPVADAYGDAYDPGAQYVFDLDRARNLLDLDRARNLLDDAGWRPGAGQIREKDGARASFELLYNAQDTLRRDLAVAYAAAMKPLGVDVRPRGTSWDEIDTRFADSAVVLGGGATPYSIDSQVYDTLHTRVPDSSPYSNPGNFTAPGLDALLEQAAQSPSGPAKDALYREIQARYAAAPSHVFLVFLHHTYSYRDLGWQQSAPIMEPHSHGVSWGPWWNLAAWTR</sequence>
<keyword evidence="3 4" id="KW-0732">Signal</keyword>
<evidence type="ECO:0000256" key="4">
    <source>
        <dbReference type="SAM" id="SignalP"/>
    </source>
</evidence>
<dbReference type="AlphaFoldDB" id="A0A378SI30"/>
<dbReference type="SUPFAM" id="SSF53850">
    <property type="entry name" value="Periplasmic binding protein-like II"/>
    <property type="match status" value="1"/>
</dbReference>
<protein>
    <submittedName>
        <fullName evidence="6">Extracellular solute-binding protein</fullName>
    </submittedName>
</protein>
<evidence type="ECO:0000256" key="3">
    <source>
        <dbReference type="ARBA" id="ARBA00022729"/>
    </source>
</evidence>
<evidence type="ECO:0000256" key="1">
    <source>
        <dbReference type="ARBA" id="ARBA00005695"/>
    </source>
</evidence>
<dbReference type="GO" id="GO:0043190">
    <property type="term" value="C:ATP-binding cassette (ABC) transporter complex"/>
    <property type="evidence" value="ECO:0007669"/>
    <property type="project" value="InterPro"/>
</dbReference>
<proteinExistence type="inferred from homology"/>
<reference evidence="6 7" key="1">
    <citation type="submission" date="2018-06" db="EMBL/GenBank/DDBJ databases">
        <authorList>
            <consortium name="Pathogen Informatics"/>
            <person name="Doyle S."/>
        </authorList>
    </citation>
    <scope>NUCLEOTIDE SEQUENCE [LARGE SCALE GENOMIC DNA]</scope>
    <source>
        <strain evidence="6 7">NCTC10742</strain>
    </source>
</reference>
<dbReference type="InterPro" id="IPR030678">
    <property type="entry name" value="Peptide/Ni-bd"/>
</dbReference>